<dbReference type="SUPFAM" id="SSF55347">
    <property type="entry name" value="Glyceraldehyde-3-phosphate dehydrogenase-like, C-terminal domain"/>
    <property type="match status" value="1"/>
</dbReference>
<name>A0AA91Q1V7_CLALS</name>
<dbReference type="InterPro" id="IPR004104">
    <property type="entry name" value="Gfo/Idh/MocA-like_OxRdtase_C"/>
</dbReference>
<dbReference type="PANTHER" id="PTHR43377:SF1">
    <property type="entry name" value="BILIVERDIN REDUCTASE A"/>
    <property type="match status" value="1"/>
</dbReference>
<dbReference type="KEGG" id="clus:A9F13_05g02948"/>
<gene>
    <name evidence="3" type="ORF">A9F13_05g02948</name>
</gene>
<dbReference type="Proteomes" id="UP000195602">
    <property type="component" value="Unassembled WGS sequence"/>
</dbReference>
<evidence type="ECO:0000313" key="4">
    <source>
        <dbReference type="Proteomes" id="UP000195602"/>
    </source>
</evidence>
<dbReference type="Gene3D" id="3.40.50.720">
    <property type="entry name" value="NAD(P)-binding Rossmann-like Domain"/>
    <property type="match status" value="1"/>
</dbReference>
<evidence type="ECO:0000313" key="3">
    <source>
        <dbReference type="EMBL" id="OVF09479.1"/>
    </source>
</evidence>
<dbReference type="Pfam" id="PF02894">
    <property type="entry name" value="GFO_IDH_MocA_C"/>
    <property type="match status" value="1"/>
</dbReference>
<feature type="domain" description="Gfo/Idh/MocA-like oxidoreductase N-terminal" evidence="1">
    <location>
        <begin position="8"/>
        <end position="130"/>
    </location>
</feature>
<dbReference type="AlphaFoldDB" id="A0AA91Q1V7"/>
<reference evidence="3 4" key="1">
    <citation type="submission" date="2017-04" db="EMBL/GenBank/DDBJ databases">
        <title>Draft genome of the yeast Clavispora lusitaniae type strain CBS 6936.</title>
        <authorList>
            <person name="Durrens P."/>
            <person name="Klopp C."/>
            <person name="Biteau N."/>
            <person name="Fitton-Ouhabi V."/>
            <person name="Dementhon K."/>
            <person name="Accoceberry I."/>
            <person name="Sherman D.J."/>
            <person name="Noel T."/>
        </authorList>
    </citation>
    <scope>NUCLEOTIDE SEQUENCE [LARGE SCALE GENOMIC DNA]</scope>
    <source>
        <strain evidence="3 4">CBS 6936</strain>
    </source>
</reference>
<dbReference type="Pfam" id="PF01408">
    <property type="entry name" value="GFO_IDH_MocA"/>
    <property type="match status" value="1"/>
</dbReference>
<protein>
    <submittedName>
        <fullName evidence="3">Oxidoreductase</fullName>
    </submittedName>
</protein>
<dbReference type="OMA" id="VPDMTRW"/>
<proteinExistence type="predicted"/>
<organism evidence="3 4">
    <name type="scientific">Clavispora lusitaniae</name>
    <name type="common">Candida lusitaniae</name>
    <dbReference type="NCBI Taxonomy" id="36911"/>
    <lineage>
        <taxon>Eukaryota</taxon>
        <taxon>Fungi</taxon>
        <taxon>Dikarya</taxon>
        <taxon>Ascomycota</taxon>
        <taxon>Saccharomycotina</taxon>
        <taxon>Pichiomycetes</taxon>
        <taxon>Metschnikowiaceae</taxon>
        <taxon>Clavispora</taxon>
    </lineage>
</organism>
<dbReference type="InterPro" id="IPR000683">
    <property type="entry name" value="Gfo/Idh/MocA-like_OxRdtase_N"/>
</dbReference>
<dbReference type="SUPFAM" id="SSF51735">
    <property type="entry name" value="NAD(P)-binding Rossmann-fold domains"/>
    <property type="match status" value="1"/>
</dbReference>
<accession>A0AA91Q1V7</accession>
<dbReference type="Gene3D" id="3.30.360.10">
    <property type="entry name" value="Dihydrodipicolinate Reductase, domain 2"/>
    <property type="match status" value="1"/>
</dbReference>
<dbReference type="EMBL" id="LYUB02000005">
    <property type="protein sequence ID" value="OVF09479.1"/>
    <property type="molecule type" value="Genomic_DNA"/>
</dbReference>
<comment type="caution">
    <text evidence="3">The sequence shown here is derived from an EMBL/GenBank/DDBJ whole genome shotgun (WGS) entry which is preliminary data.</text>
</comment>
<sequence>MTLSPPLSIIVVGAGLIGPRHAQHVKSNPSTTLSALIDPSPNAKKVAQDLQTPCYSSIEEYFVYLQENNLNAPDGALICTPNHTHIKIAADLASRGVNLLIEKPVSICPEEAKALKCFVQDKDVQVLVGHHRRFNPFIIAAKENLDSVGDVIAVQGSWALKKPLSYFTASPWRTDSRSGGGPLLINLIHDIDILQYLFGKIERVYAEPIKKQRTAFTNVDEGASIVMRFENGITGTFICADNVTSSFNFEAGTGENPLIPTDDKIEGFYRIFGSKGTLSVPDLTLYHQQDLPDHEHGWNSPVSQTTLLNKRSHLRQLLPFDAQLDHFVDIIRGKADPLCTIDDGMSSLLCIDAILKSLATELPERVKSVKDIEPDFEALGVVNT</sequence>
<dbReference type="InterPro" id="IPR051450">
    <property type="entry name" value="Gfo/Idh/MocA_Oxidoreductases"/>
</dbReference>
<feature type="domain" description="Gfo/Idh/MocA-like oxidoreductase C-terminal" evidence="2">
    <location>
        <begin position="144"/>
        <end position="359"/>
    </location>
</feature>
<dbReference type="GO" id="GO:0000166">
    <property type="term" value="F:nucleotide binding"/>
    <property type="evidence" value="ECO:0007669"/>
    <property type="project" value="InterPro"/>
</dbReference>
<dbReference type="InterPro" id="IPR036291">
    <property type="entry name" value="NAD(P)-bd_dom_sf"/>
</dbReference>
<evidence type="ECO:0000259" key="1">
    <source>
        <dbReference type="Pfam" id="PF01408"/>
    </source>
</evidence>
<dbReference type="PANTHER" id="PTHR43377">
    <property type="entry name" value="BILIVERDIN REDUCTASE A"/>
    <property type="match status" value="1"/>
</dbReference>
<evidence type="ECO:0000259" key="2">
    <source>
        <dbReference type="Pfam" id="PF02894"/>
    </source>
</evidence>